<dbReference type="PANTHER" id="PTHR32309">
    <property type="entry name" value="TYROSINE-PROTEIN KINASE"/>
    <property type="match status" value="1"/>
</dbReference>
<keyword evidence="5 17" id="KW-0808">Transferase</keyword>
<comment type="catalytic activity">
    <reaction evidence="13">
        <text>L-tyrosyl-[protein] + ATP = O-phospho-L-tyrosyl-[protein] + ADP + H(+)</text>
        <dbReference type="Rhea" id="RHEA:10596"/>
        <dbReference type="Rhea" id="RHEA-COMP:10136"/>
        <dbReference type="Rhea" id="RHEA-COMP:20101"/>
        <dbReference type="ChEBI" id="CHEBI:15378"/>
        <dbReference type="ChEBI" id="CHEBI:30616"/>
        <dbReference type="ChEBI" id="CHEBI:46858"/>
        <dbReference type="ChEBI" id="CHEBI:61978"/>
        <dbReference type="ChEBI" id="CHEBI:456216"/>
    </reaction>
</comment>
<dbReference type="Pfam" id="PF02706">
    <property type="entry name" value="Wzz"/>
    <property type="match status" value="1"/>
</dbReference>
<evidence type="ECO:0000256" key="1">
    <source>
        <dbReference type="ARBA" id="ARBA00004429"/>
    </source>
</evidence>
<dbReference type="Pfam" id="PF13614">
    <property type="entry name" value="AAA_31"/>
    <property type="match status" value="1"/>
</dbReference>
<keyword evidence="8 17" id="KW-0418">Kinase</keyword>
<reference evidence="17 18" key="1">
    <citation type="submission" date="2018-06" db="EMBL/GenBank/DDBJ databases">
        <authorList>
            <consortium name="Pathogen Informatics"/>
            <person name="Doyle S."/>
        </authorList>
    </citation>
    <scope>NUCLEOTIDE SEQUENCE [LARGE SCALE GENOMIC DNA]</scope>
    <source>
        <strain evidence="17 18">NCTC12119</strain>
    </source>
</reference>
<dbReference type="InterPro" id="IPR005702">
    <property type="entry name" value="Wzc-like_C"/>
</dbReference>
<protein>
    <submittedName>
        <fullName evidence="17">Tyrosine-protein kinase wzc</fullName>
        <ecNumber evidence="17">2.7.10.-</ecNumber>
    </submittedName>
</protein>
<keyword evidence="12" id="KW-0829">Tyrosine-protein kinase</keyword>
<sequence>MKTNEHFPAQLNGTEEIDLVDILLTLFAHKYKIIITTLLCALLAFLYSVNIEPLYTASVLVQLEKNTQNNLISKLMDPLIDESTSSATEIGILTSRRVLNQTIDKLGLQIDVREKKFPFIGQWLSAFTKESPHDISVSSFNVPTENEDKPWTLTVLGPDRYQIDTGESGVVSGKTHQTLKQNGFTLNVAALNAPEGTKFILTKYSRYAVTQALLKRLTAVELNKDSRLLNVSFSGPDKQKIIAILNSISLNFMEDNRQRKAEEASKKLDFVNSLLPGVQEKLNQADRQLHNFKEENGSIDLPMEVKAALDSSVAIQSQQNELQLAKVELSKKYTSNHPVYRALLEKEALLNQDKNALSQVIAAMPKKQQEILSIKRDIEAGQEIYMQLLSKQHELGITRASTVASIRIIDEAVSNPIPTGSNKGLNVVLGALLGGILSCGYCLALHVFRRTLEDVDMIERHGVDVLASIPVSEYSQRKRRHKLTSGKTSQDIWLAQEHPEDLAIESLRSLRTSIFIALKQAGKNSLLISGATPGAGKTFISSNLAAIMADTGKSILLIDADLRLGKLHELLGVREKEGVSDILQGSLMFEKAIQPTARAGLDILSRGSVSGQSSELLGSDLFAQLLQWAQLQYDYVIVDTPPILAITDAAIVAEHVGFVLLVLRYKTNSVKELSNVIHRFKKCGIELDRAVFNGVQNGESSAYKYSRYSTSL</sequence>
<evidence type="ECO:0000256" key="4">
    <source>
        <dbReference type="ARBA" id="ARBA00022519"/>
    </source>
</evidence>
<evidence type="ECO:0000256" key="8">
    <source>
        <dbReference type="ARBA" id="ARBA00022777"/>
    </source>
</evidence>
<evidence type="ECO:0000256" key="11">
    <source>
        <dbReference type="ARBA" id="ARBA00023136"/>
    </source>
</evidence>
<feature type="domain" description="AAA" evidence="15">
    <location>
        <begin position="534"/>
        <end position="682"/>
    </location>
</feature>
<dbReference type="InterPro" id="IPR032807">
    <property type="entry name" value="GNVR"/>
</dbReference>
<keyword evidence="7" id="KW-0547">Nucleotide-binding</keyword>
<evidence type="ECO:0000259" key="16">
    <source>
        <dbReference type="Pfam" id="PF13807"/>
    </source>
</evidence>
<dbReference type="GO" id="GO:0005886">
    <property type="term" value="C:plasma membrane"/>
    <property type="evidence" value="ECO:0007669"/>
    <property type="project" value="UniProtKB-SubCell"/>
</dbReference>
<dbReference type="InterPro" id="IPR027417">
    <property type="entry name" value="P-loop_NTPase"/>
</dbReference>
<dbReference type="Gene3D" id="3.40.50.300">
    <property type="entry name" value="P-loop containing nucleotide triphosphate hydrolases"/>
    <property type="match status" value="1"/>
</dbReference>
<accession>A0A381CEK7</accession>
<dbReference type="RefSeq" id="WP_172588721.1">
    <property type="nucleotide sequence ID" value="NZ_UIGI01000001.1"/>
</dbReference>
<dbReference type="CDD" id="cd05387">
    <property type="entry name" value="BY-kinase"/>
    <property type="match status" value="1"/>
</dbReference>
<evidence type="ECO:0000256" key="3">
    <source>
        <dbReference type="ARBA" id="ARBA00022475"/>
    </source>
</evidence>
<evidence type="ECO:0000256" key="12">
    <source>
        <dbReference type="ARBA" id="ARBA00023137"/>
    </source>
</evidence>
<keyword evidence="4" id="KW-0997">Cell inner membrane</keyword>
<dbReference type="InterPro" id="IPR025669">
    <property type="entry name" value="AAA_dom"/>
</dbReference>
<dbReference type="GO" id="GO:0042802">
    <property type="term" value="F:identical protein binding"/>
    <property type="evidence" value="ECO:0007669"/>
    <property type="project" value="UniProtKB-ARBA"/>
</dbReference>
<evidence type="ECO:0000256" key="10">
    <source>
        <dbReference type="ARBA" id="ARBA00022989"/>
    </source>
</evidence>
<keyword evidence="11" id="KW-0472">Membrane</keyword>
<evidence type="ECO:0000256" key="9">
    <source>
        <dbReference type="ARBA" id="ARBA00022840"/>
    </source>
</evidence>
<evidence type="ECO:0000259" key="14">
    <source>
        <dbReference type="Pfam" id="PF02706"/>
    </source>
</evidence>
<evidence type="ECO:0000256" key="7">
    <source>
        <dbReference type="ARBA" id="ARBA00022741"/>
    </source>
</evidence>
<evidence type="ECO:0000256" key="13">
    <source>
        <dbReference type="ARBA" id="ARBA00053015"/>
    </source>
</evidence>
<feature type="domain" description="Polysaccharide chain length determinant N-terminal" evidence="14">
    <location>
        <begin position="15"/>
        <end position="106"/>
    </location>
</feature>
<dbReference type="Pfam" id="PF13807">
    <property type="entry name" value="GNVR"/>
    <property type="match status" value="1"/>
</dbReference>
<evidence type="ECO:0000259" key="15">
    <source>
        <dbReference type="Pfam" id="PF13614"/>
    </source>
</evidence>
<name>A0A381CEK7_9ENTR</name>
<dbReference type="GO" id="GO:0005524">
    <property type="term" value="F:ATP binding"/>
    <property type="evidence" value="ECO:0007669"/>
    <property type="project" value="UniProtKB-KW"/>
</dbReference>
<dbReference type="SUPFAM" id="SSF52540">
    <property type="entry name" value="P-loop containing nucleoside triphosphate hydrolases"/>
    <property type="match status" value="1"/>
</dbReference>
<comment type="similarity">
    <text evidence="2">Belongs to the etk/wzc family.</text>
</comment>
<dbReference type="GO" id="GO:0004713">
    <property type="term" value="F:protein tyrosine kinase activity"/>
    <property type="evidence" value="ECO:0007669"/>
    <property type="project" value="UniProtKB-KW"/>
</dbReference>
<dbReference type="Proteomes" id="UP000255528">
    <property type="component" value="Unassembled WGS sequence"/>
</dbReference>
<dbReference type="PANTHER" id="PTHR32309:SF32">
    <property type="entry name" value="TYROSINE-PROTEIN KINASE ETK-RELATED"/>
    <property type="match status" value="1"/>
</dbReference>
<keyword evidence="6" id="KW-0812">Transmembrane</keyword>
<dbReference type="InterPro" id="IPR003856">
    <property type="entry name" value="LPS_length_determ_N"/>
</dbReference>
<dbReference type="InterPro" id="IPR050445">
    <property type="entry name" value="Bact_polysacc_biosynth/exp"/>
</dbReference>
<dbReference type="EMBL" id="UIGI01000001">
    <property type="protein sequence ID" value="SUW65779.1"/>
    <property type="molecule type" value="Genomic_DNA"/>
</dbReference>
<dbReference type="AlphaFoldDB" id="A0A381CEK7"/>
<evidence type="ECO:0000256" key="2">
    <source>
        <dbReference type="ARBA" id="ARBA00008883"/>
    </source>
</evidence>
<evidence type="ECO:0000313" key="17">
    <source>
        <dbReference type="EMBL" id="SUW65779.1"/>
    </source>
</evidence>
<evidence type="ECO:0000256" key="6">
    <source>
        <dbReference type="ARBA" id="ARBA00022692"/>
    </source>
</evidence>
<keyword evidence="3" id="KW-1003">Cell membrane</keyword>
<gene>
    <name evidence="17" type="primary">wzc_2</name>
    <name evidence="17" type="ORF">NCTC12119_04344</name>
</gene>
<organism evidence="17 18">
    <name type="scientific">Buttiauxella agrestis</name>
    <dbReference type="NCBI Taxonomy" id="82977"/>
    <lineage>
        <taxon>Bacteria</taxon>
        <taxon>Pseudomonadati</taxon>
        <taxon>Pseudomonadota</taxon>
        <taxon>Gammaproteobacteria</taxon>
        <taxon>Enterobacterales</taxon>
        <taxon>Enterobacteriaceae</taxon>
        <taxon>Buttiauxella</taxon>
    </lineage>
</organism>
<feature type="domain" description="Tyrosine-protein kinase G-rich" evidence="16">
    <location>
        <begin position="367"/>
        <end position="444"/>
    </location>
</feature>
<keyword evidence="9" id="KW-0067">ATP-binding</keyword>
<comment type="subcellular location">
    <subcellularLocation>
        <location evidence="1">Cell inner membrane</location>
        <topology evidence="1">Multi-pass membrane protein</topology>
    </subcellularLocation>
</comment>
<dbReference type="EC" id="2.7.10.-" evidence="17"/>
<dbReference type="FunFam" id="3.40.50.300:FF:000527">
    <property type="entry name" value="Tyrosine-protein kinase etk"/>
    <property type="match status" value="1"/>
</dbReference>
<keyword evidence="10" id="KW-1133">Transmembrane helix</keyword>
<evidence type="ECO:0000313" key="18">
    <source>
        <dbReference type="Proteomes" id="UP000255528"/>
    </source>
</evidence>
<evidence type="ECO:0000256" key="5">
    <source>
        <dbReference type="ARBA" id="ARBA00022679"/>
    </source>
</evidence>
<dbReference type="NCBIfam" id="TIGR01007">
    <property type="entry name" value="eps_fam"/>
    <property type="match status" value="1"/>
</dbReference>
<dbReference type="Pfam" id="PF23607">
    <property type="entry name" value="WZC_N"/>
    <property type="match status" value="1"/>
</dbReference>
<proteinExistence type="inferred from homology"/>